<dbReference type="Proteomes" id="UP001138500">
    <property type="component" value="Unassembled WGS sequence"/>
</dbReference>
<evidence type="ECO:0000313" key="3">
    <source>
        <dbReference type="Proteomes" id="UP001138500"/>
    </source>
</evidence>
<name>A0A9W7SJV6_9PEZI</name>
<dbReference type="GO" id="GO:0016491">
    <property type="term" value="F:oxidoreductase activity"/>
    <property type="evidence" value="ECO:0007669"/>
    <property type="project" value="UniProtKB-KW"/>
</dbReference>
<dbReference type="EMBL" id="RIBY02002423">
    <property type="protein sequence ID" value="KAH9815349.1"/>
    <property type="molecule type" value="Genomic_DNA"/>
</dbReference>
<proteinExistence type="predicted"/>
<evidence type="ECO:0000256" key="1">
    <source>
        <dbReference type="ARBA" id="ARBA00023002"/>
    </source>
</evidence>
<sequence>MSQPPLKAAPISIISAWHGARNPPKDTRPSFTGRTVIVTGANTGLGFEAAIKFVQLDAAKVILGVRTIKKGEDAKAAIEARSGRNDVVEVWHLDMLDYESIKAFAARAERELERLDIAVLNAGILAARYEQSTYGWEKTLQVNVLSTTLLSLLLLPKLRASKTEQQTPVLELVSSTIHQNIQRLGTDPHTDEGPLALYNRPIGFVAETQYALSKLFLEHAHLALAHLARNTETSRPDVLVVSVCPGATQSEITRDLQRHSLLFRIGVWILARLFQRTTEEGARSYVSALEVGEAGHGRWFMDDAIKE</sequence>
<dbReference type="PRINTS" id="PR00081">
    <property type="entry name" value="GDHRDH"/>
</dbReference>
<evidence type="ECO:0000313" key="2">
    <source>
        <dbReference type="EMBL" id="KAH9815349.1"/>
    </source>
</evidence>
<dbReference type="InterPro" id="IPR002347">
    <property type="entry name" value="SDR_fam"/>
</dbReference>
<reference evidence="2 3" key="2">
    <citation type="journal article" date="2021" name="Curr. Genet.">
        <title>Genetic response to nitrogen starvation in the aggressive Eucalyptus foliar pathogen Teratosphaeria destructans.</title>
        <authorList>
            <person name="Havenga M."/>
            <person name="Wingfield B.D."/>
            <person name="Wingfield M.J."/>
            <person name="Dreyer L.L."/>
            <person name="Roets F."/>
            <person name="Aylward J."/>
        </authorList>
    </citation>
    <scope>NUCLEOTIDE SEQUENCE [LARGE SCALE GENOMIC DNA]</scope>
    <source>
        <strain evidence="2">CMW44962</strain>
    </source>
</reference>
<keyword evidence="1" id="KW-0560">Oxidoreductase</keyword>
<dbReference type="SUPFAM" id="SSF51735">
    <property type="entry name" value="NAD(P)-binding Rossmann-fold domains"/>
    <property type="match status" value="1"/>
</dbReference>
<dbReference type="OrthoDB" id="542013at2759"/>
<dbReference type="Gene3D" id="3.40.50.720">
    <property type="entry name" value="NAD(P)-binding Rossmann-like Domain"/>
    <property type="match status" value="1"/>
</dbReference>
<dbReference type="PANTHER" id="PTHR43157">
    <property type="entry name" value="PHOSPHATIDYLINOSITOL-GLYCAN BIOSYNTHESIS CLASS F PROTEIN-RELATED"/>
    <property type="match status" value="1"/>
</dbReference>
<protein>
    <submittedName>
        <fullName evidence="2">Short-chain dehydrogenase/reductase SDR</fullName>
    </submittedName>
</protein>
<accession>A0A9W7SJV6</accession>
<reference evidence="2 3" key="1">
    <citation type="journal article" date="2018" name="IMA Fungus">
        <title>IMA Genome-F 10: Nine draft genome sequences of Claviceps purpurea s.lat., including C. arundinis, C. humidiphila, and C. cf. spartinae, pseudomolecules for the pitch canker pathogen Fusarium circinatum, draft genome of Davidsoniella eucalypti, Grosmannia galeiformis, Quambalaria eucalypti, and Teratosphaeria destructans.</title>
        <authorList>
            <person name="Wingfield B.D."/>
            <person name="Liu M."/>
            <person name="Nguyen H.D."/>
            <person name="Lane F.A."/>
            <person name="Morgan S.W."/>
            <person name="De Vos L."/>
            <person name="Wilken P.M."/>
            <person name="Duong T.A."/>
            <person name="Aylward J."/>
            <person name="Coetzee M.P."/>
            <person name="Dadej K."/>
            <person name="De Beer Z.W."/>
            <person name="Findlay W."/>
            <person name="Havenga M."/>
            <person name="Kolarik M."/>
            <person name="Menzies J.G."/>
            <person name="Naidoo K."/>
            <person name="Pochopski O."/>
            <person name="Shoukouhi P."/>
            <person name="Santana Q.C."/>
            <person name="Seifert K.A."/>
            <person name="Soal N."/>
            <person name="Steenkamp E.T."/>
            <person name="Tatham C.T."/>
            <person name="van der Nest M.A."/>
            <person name="Wingfield M.J."/>
        </authorList>
    </citation>
    <scope>NUCLEOTIDE SEQUENCE [LARGE SCALE GENOMIC DNA]</scope>
    <source>
        <strain evidence="2">CMW44962</strain>
    </source>
</reference>
<comment type="caution">
    <text evidence="2">The sequence shown here is derived from an EMBL/GenBank/DDBJ whole genome shotgun (WGS) entry which is preliminary data.</text>
</comment>
<organism evidence="2 3">
    <name type="scientific">Teratosphaeria destructans</name>
    <dbReference type="NCBI Taxonomy" id="418781"/>
    <lineage>
        <taxon>Eukaryota</taxon>
        <taxon>Fungi</taxon>
        <taxon>Dikarya</taxon>
        <taxon>Ascomycota</taxon>
        <taxon>Pezizomycotina</taxon>
        <taxon>Dothideomycetes</taxon>
        <taxon>Dothideomycetidae</taxon>
        <taxon>Mycosphaerellales</taxon>
        <taxon>Teratosphaeriaceae</taxon>
        <taxon>Teratosphaeria</taxon>
    </lineage>
</organism>
<gene>
    <name evidence="2" type="ORF">Tdes44962_MAKER05677</name>
</gene>
<dbReference type="Pfam" id="PF00106">
    <property type="entry name" value="adh_short"/>
    <property type="match status" value="1"/>
</dbReference>
<dbReference type="InterPro" id="IPR036291">
    <property type="entry name" value="NAD(P)-bd_dom_sf"/>
</dbReference>
<dbReference type="AlphaFoldDB" id="A0A9W7SJV6"/>
<dbReference type="PANTHER" id="PTHR43157:SF22">
    <property type="entry name" value="SHORT-CHAIN DEHYDROGENASE_REDUCTASE PHMF"/>
    <property type="match status" value="1"/>
</dbReference>
<keyword evidence="3" id="KW-1185">Reference proteome</keyword>